<gene>
    <name evidence="2" type="ORF">D3M96_16945</name>
</gene>
<dbReference type="KEGG" id="aaqu:D3M96_16945"/>
<evidence type="ECO:0000313" key="3">
    <source>
        <dbReference type="Proteomes" id="UP000268070"/>
    </source>
</evidence>
<accession>A0A3G2HYC9</accession>
<reference evidence="2 3" key="1">
    <citation type="submission" date="2018-09" db="EMBL/GenBank/DDBJ databases">
        <title>Complete genome sequence of the hydrocarbonoclastic bacterium Alcaligenes aquatilis QD168, isolated from a crude-oil polluted marine sediment of Central Chile.</title>
        <authorList>
            <person name="Duran R.E."/>
            <person name="Barra B."/>
            <person name="Salva-Serra F."/>
            <person name="Mendez V."/>
            <person name="Moore E.R.B."/>
            <person name="Seeger M."/>
        </authorList>
    </citation>
    <scope>NUCLEOTIDE SEQUENCE [LARGE SCALE GENOMIC DNA]</scope>
    <source>
        <strain evidence="2 3">QD168</strain>
    </source>
</reference>
<feature type="region of interest" description="Disordered" evidence="1">
    <location>
        <begin position="17"/>
        <end position="38"/>
    </location>
</feature>
<feature type="compositionally biased region" description="Basic and acidic residues" evidence="1">
    <location>
        <begin position="17"/>
        <end position="32"/>
    </location>
</feature>
<organism evidence="2 3">
    <name type="scientific">Alcaligenes aquatilis</name>
    <dbReference type="NCBI Taxonomy" id="323284"/>
    <lineage>
        <taxon>Bacteria</taxon>
        <taxon>Pseudomonadati</taxon>
        <taxon>Pseudomonadota</taxon>
        <taxon>Betaproteobacteria</taxon>
        <taxon>Burkholderiales</taxon>
        <taxon>Alcaligenaceae</taxon>
        <taxon>Alcaligenes</taxon>
    </lineage>
</organism>
<protein>
    <submittedName>
        <fullName evidence="2">Uncharacterized protein</fullName>
    </submittedName>
</protein>
<dbReference type="EMBL" id="CP032153">
    <property type="protein sequence ID" value="AYN22074.1"/>
    <property type="molecule type" value="Genomic_DNA"/>
</dbReference>
<proteinExistence type="predicted"/>
<name>A0A3G2HYC9_9BURK</name>
<evidence type="ECO:0000256" key="1">
    <source>
        <dbReference type="SAM" id="MobiDB-lite"/>
    </source>
</evidence>
<dbReference type="AlphaFoldDB" id="A0A3G2HYC9"/>
<sequence>MQALCCLSGTLVVRPGDEPPREFRVRPDENLDKGTGAQHRQVLKPLRVPTAPKGVLFTGFYSIISLTPKATVTPSATTDKHQLAAHS</sequence>
<dbReference type="Proteomes" id="UP000268070">
    <property type="component" value="Chromosome"/>
</dbReference>
<evidence type="ECO:0000313" key="2">
    <source>
        <dbReference type="EMBL" id="AYN22074.1"/>
    </source>
</evidence>